<name>A0A327QXQ2_9BACT</name>
<evidence type="ECO:0000256" key="5">
    <source>
        <dbReference type="ARBA" id="ARBA00023136"/>
    </source>
</evidence>
<comment type="subcellular location">
    <subcellularLocation>
        <location evidence="1">Cell membrane</location>
        <topology evidence="1">Multi-pass membrane protein</topology>
    </subcellularLocation>
</comment>
<keyword evidence="3 6" id="KW-0812">Transmembrane</keyword>
<dbReference type="GO" id="GO:0140359">
    <property type="term" value="F:ABC-type transporter activity"/>
    <property type="evidence" value="ECO:0007669"/>
    <property type="project" value="InterPro"/>
</dbReference>
<dbReference type="RefSeq" id="WP_111596574.1">
    <property type="nucleotide sequence ID" value="NZ_QLLL01000002.1"/>
</dbReference>
<keyword evidence="4 6" id="KW-1133">Transmembrane helix</keyword>
<evidence type="ECO:0000256" key="3">
    <source>
        <dbReference type="ARBA" id="ARBA00022692"/>
    </source>
</evidence>
<organism evidence="8 9">
    <name type="scientific">Chitinophaga skermanii</name>
    <dbReference type="NCBI Taxonomy" id="331697"/>
    <lineage>
        <taxon>Bacteria</taxon>
        <taxon>Pseudomonadati</taxon>
        <taxon>Bacteroidota</taxon>
        <taxon>Chitinophagia</taxon>
        <taxon>Chitinophagales</taxon>
        <taxon>Chitinophagaceae</taxon>
        <taxon>Chitinophaga</taxon>
    </lineage>
</organism>
<evidence type="ECO:0000259" key="7">
    <source>
        <dbReference type="Pfam" id="PF12698"/>
    </source>
</evidence>
<keyword evidence="5 6" id="KW-0472">Membrane</keyword>
<evidence type="ECO:0000256" key="1">
    <source>
        <dbReference type="ARBA" id="ARBA00004651"/>
    </source>
</evidence>
<feature type="transmembrane region" description="Helical" evidence="6">
    <location>
        <begin position="330"/>
        <end position="351"/>
    </location>
</feature>
<dbReference type="InterPro" id="IPR013525">
    <property type="entry name" value="ABC2_TM"/>
</dbReference>
<keyword evidence="9" id="KW-1185">Reference proteome</keyword>
<dbReference type="PANTHER" id="PTHR30294">
    <property type="entry name" value="MEMBRANE COMPONENT OF ABC TRANSPORTER YHHJ-RELATED"/>
    <property type="match status" value="1"/>
</dbReference>
<feature type="transmembrane region" description="Helical" evidence="6">
    <location>
        <begin position="27"/>
        <end position="48"/>
    </location>
</feature>
<dbReference type="AlphaFoldDB" id="A0A327QXQ2"/>
<comment type="caution">
    <text evidence="8">The sequence shown here is derived from an EMBL/GenBank/DDBJ whole genome shotgun (WGS) entry which is preliminary data.</text>
</comment>
<evidence type="ECO:0000256" key="4">
    <source>
        <dbReference type="ARBA" id="ARBA00022989"/>
    </source>
</evidence>
<dbReference type="Pfam" id="PF12698">
    <property type="entry name" value="ABC2_membrane_3"/>
    <property type="match status" value="1"/>
</dbReference>
<dbReference type="InterPro" id="IPR051449">
    <property type="entry name" value="ABC-2_transporter_component"/>
</dbReference>
<sequence>MQPPRTRNHTTWRLLLREVQMIAKDHSLLLTLLIAPLLYAFFYGSIYMNKAEEKVPLDIVDNDRTGLSRTYIQQINNMQMVQVNQFTNLETAMENMRTGKTQGFLMIEKNMERKVMSLQQSTVTLVVNAAKFLPSSDLMQAITTATLTVGAGVRLQYNLKQGYNNDIALQETQPANVDFHPLFNSGVNYGTFLLPGLLALILQQTLLIGLAGGTAAERQKHTFYDWLQVANGNYSLALWGKGLFYFVLFAVYGYFFMNVNYSVLNLDRMGSSFQLSILIALFILTLIPMAMWIGMLFKSQLLCTQMMAFSTYPIFLITGYTWPISELPKGLQLITALLPTTPFINVYTAIVQQNASMIERMPAVVHLCVLWLFYTVLCIWKMHRLAKAGSSSLIVLHEK</sequence>
<dbReference type="PANTHER" id="PTHR30294:SF46">
    <property type="entry name" value="ABC TRANSPORTER PERMEASE"/>
    <property type="match status" value="1"/>
</dbReference>
<feature type="transmembrane region" description="Helical" evidence="6">
    <location>
        <begin position="275"/>
        <end position="294"/>
    </location>
</feature>
<dbReference type="EMBL" id="QLLL01000002">
    <property type="protein sequence ID" value="RAJ08422.1"/>
    <property type="molecule type" value="Genomic_DNA"/>
</dbReference>
<proteinExistence type="predicted"/>
<feature type="transmembrane region" description="Helical" evidence="6">
    <location>
        <begin position="306"/>
        <end position="324"/>
    </location>
</feature>
<accession>A0A327QXQ2</accession>
<dbReference type="GO" id="GO:0005886">
    <property type="term" value="C:plasma membrane"/>
    <property type="evidence" value="ECO:0007669"/>
    <property type="project" value="UniProtKB-SubCell"/>
</dbReference>
<gene>
    <name evidence="8" type="ORF">LX64_01073</name>
</gene>
<feature type="domain" description="ABC-2 type transporter transmembrane" evidence="7">
    <location>
        <begin position="27"/>
        <end position="379"/>
    </location>
</feature>
<keyword evidence="2" id="KW-1003">Cell membrane</keyword>
<evidence type="ECO:0000256" key="2">
    <source>
        <dbReference type="ARBA" id="ARBA00022475"/>
    </source>
</evidence>
<evidence type="ECO:0000313" key="9">
    <source>
        <dbReference type="Proteomes" id="UP000249547"/>
    </source>
</evidence>
<feature type="transmembrane region" description="Helical" evidence="6">
    <location>
        <begin position="236"/>
        <end position="255"/>
    </location>
</feature>
<feature type="transmembrane region" description="Helical" evidence="6">
    <location>
        <begin position="192"/>
        <end position="215"/>
    </location>
</feature>
<evidence type="ECO:0000313" key="8">
    <source>
        <dbReference type="EMBL" id="RAJ08422.1"/>
    </source>
</evidence>
<feature type="transmembrane region" description="Helical" evidence="6">
    <location>
        <begin position="363"/>
        <end position="383"/>
    </location>
</feature>
<dbReference type="Gene3D" id="3.40.1710.10">
    <property type="entry name" value="abc type-2 transporter like domain"/>
    <property type="match status" value="1"/>
</dbReference>
<dbReference type="Proteomes" id="UP000249547">
    <property type="component" value="Unassembled WGS sequence"/>
</dbReference>
<dbReference type="OrthoDB" id="9808686at2"/>
<protein>
    <submittedName>
        <fullName evidence="8">ABC-2 type transport system permease protein</fullName>
    </submittedName>
</protein>
<reference evidence="8 9" key="1">
    <citation type="submission" date="2018-06" db="EMBL/GenBank/DDBJ databases">
        <title>Genomic Encyclopedia of Archaeal and Bacterial Type Strains, Phase II (KMG-II): from individual species to whole genera.</title>
        <authorList>
            <person name="Goeker M."/>
        </authorList>
    </citation>
    <scope>NUCLEOTIDE SEQUENCE [LARGE SCALE GENOMIC DNA]</scope>
    <source>
        <strain evidence="8 9">DSM 23857</strain>
    </source>
</reference>
<evidence type="ECO:0000256" key="6">
    <source>
        <dbReference type="SAM" id="Phobius"/>
    </source>
</evidence>